<keyword evidence="1" id="KW-0862">Zinc</keyword>
<gene>
    <name evidence="4" type="ORF">ILUMI_09470</name>
</gene>
<keyword evidence="5" id="KW-1185">Reference proteome</keyword>
<evidence type="ECO:0000313" key="4">
    <source>
        <dbReference type="EMBL" id="KAF2896705.1"/>
    </source>
</evidence>
<dbReference type="InterPro" id="IPR042344">
    <property type="entry name" value="ZCCHC14"/>
</dbReference>
<keyword evidence="1" id="KW-0479">Metal-binding</keyword>
<dbReference type="PANTHER" id="PTHR16195">
    <property type="entry name" value="ZINC FINGER CCHC DOMAIN CONTAINING PROTEIN"/>
    <property type="match status" value="1"/>
</dbReference>
<dbReference type="Pfam" id="PF00098">
    <property type="entry name" value="zf-CCHC"/>
    <property type="match status" value="1"/>
</dbReference>
<sequence>MVCKKDVLLWFKDLESYNRIDVMYELLNMCVPFEIRFLGSCIEEIGKHSYQELRGSAITANDIDKLSKDTSLMQGLVDEGVRHRVLIYLSLLSGRNCKCANWFYKTLLRTEWVESCVLKGTCTDENLQNELLLLFTLGLHHPAFTFDQKTFFGNMLSSVMDQREYKKHISSKPFPTYPPGFGYSNIQKIIAHPEVPVIPVKTASICHGDPGPHQQHPQTILPVIPPIELIHMWNRPGFTGQISGAPEMAPFPPPPASPIISQPTSPSPSRAASPHRAFPLRSTPVLQPPNQLVEVLPACTPTVPLDPLSPPSLSPFNSELKNNEDDLNHIPDDKLREAAWLHSSMLRLDMKPPNGIRLTPYNKVPPQCFIDQMQALNLEGDNTLQFSSSSSSSNNSLNQSPPDTPTTTPAVPHHGPGRGDSKTRMNGVPQFVNTVPASISAGPPICDATPPPPPPAPALSNCSVPYSNYPPTLAPNRSVFQYTQPYRPPFTAPFSYHPEIYTYTGPYMPIIFSSAPSQVPPRNPNCFNCGATGHMGAECTGQTIEEITQKKAYTLEYNSPLSDADK</sequence>
<dbReference type="Pfam" id="PF26034">
    <property type="entry name" value="PHAT_SMAUG"/>
    <property type="match status" value="1"/>
</dbReference>
<dbReference type="OrthoDB" id="6361509at2759"/>
<feature type="domain" description="CCHC-type" evidence="3">
    <location>
        <begin position="526"/>
        <end position="539"/>
    </location>
</feature>
<evidence type="ECO:0000259" key="3">
    <source>
        <dbReference type="PROSITE" id="PS50158"/>
    </source>
</evidence>
<evidence type="ECO:0000313" key="5">
    <source>
        <dbReference type="Proteomes" id="UP000801492"/>
    </source>
</evidence>
<dbReference type="GO" id="GO:0008270">
    <property type="term" value="F:zinc ion binding"/>
    <property type="evidence" value="ECO:0007669"/>
    <property type="project" value="UniProtKB-KW"/>
</dbReference>
<feature type="compositionally biased region" description="Low complexity" evidence="2">
    <location>
        <begin position="258"/>
        <end position="276"/>
    </location>
</feature>
<evidence type="ECO:0000256" key="2">
    <source>
        <dbReference type="SAM" id="MobiDB-lite"/>
    </source>
</evidence>
<dbReference type="Proteomes" id="UP000801492">
    <property type="component" value="Unassembled WGS sequence"/>
</dbReference>
<dbReference type="PANTHER" id="PTHR16195:SF16">
    <property type="entry name" value="ZINC FINGER CCHC DOMAIN-CONTAINING PROTEIN 14"/>
    <property type="match status" value="1"/>
</dbReference>
<evidence type="ECO:0000256" key="1">
    <source>
        <dbReference type="PROSITE-ProRule" id="PRU00047"/>
    </source>
</evidence>
<name>A0A8K0CZP6_IGNLU</name>
<dbReference type="SMART" id="SM00343">
    <property type="entry name" value="ZnF_C2HC"/>
    <property type="match status" value="1"/>
</dbReference>
<dbReference type="AlphaFoldDB" id="A0A8K0CZP6"/>
<organism evidence="4 5">
    <name type="scientific">Ignelater luminosus</name>
    <name type="common">Cucubano</name>
    <name type="synonym">Pyrophorus luminosus</name>
    <dbReference type="NCBI Taxonomy" id="2038154"/>
    <lineage>
        <taxon>Eukaryota</taxon>
        <taxon>Metazoa</taxon>
        <taxon>Ecdysozoa</taxon>
        <taxon>Arthropoda</taxon>
        <taxon>Hexapoda</taxon>
        <taxon>Insecta</taxon>
        <taxon>Pterygota</taxon>
        <taxon>Neoptera</taxon>
        <taxon>Endopterygota</taxon>
        <taxon>Coleoptera</taxon>
        <taxon>Polyphaga</taxon>
        <taxon>Elateriformia</taxon>
        <taxon>Elateroidea</taxon>
        <taxon>Elateridae</taxon>
        <taxon>Agrypninae</taxon>
        <taxon>Pyrophorini</taxon>
        <taxon>Ignelater</taxon>
    </lineage>
</organism>
<dbReference type="EMBL" id="VTPC01004824">
    <property type="protein sequence ID" value="KAF2896705.1"/>
    <property type="molecule type" value="Genomic_DNA"/>
</dbReference>
<dbReference type="InterPro" id="IPR057327">
    <property type="entry name" value="Vts1_dom"/>
</dbReference>
<comment type="caution">
    <text evidence="4">The sequence shown here is derived from an EMBL/GenBank/DDBJ whole genome shotgun (WGS) entry which is preliminary data.</text>
</comment>
<reference evidence="4" key="1">
    <citation type="submission" date="2019-08" db="EMBL/GenBank/DDBJ databases">
        <title>The genome of the North American firefly Photinus pyralis.</title>
        <authorList>
            <consortium name="Photinus pyralis genome working group"/>
            <person name="Fallon T.R."/>
            <person name="Sander Lower S.E."/>
            <person name="Weng J.-K."/>
        </authorList>
    </citation>
    <scope>NUCLEOTIDE SEQUENCE</scope>
    <source>
        <strain evidence="4">TRF0915ILg1</strain>
        <tissue evidence="4">Whole body</tissue>
    </source>
</reference>
<proteinExistence type="predicted"/>
<dbReference type="PROSITE" id="PS50158">
    <property type="entry name" value="ZF_CCHC"/>
    <property type="match status" value="1"/>
</dbReference>
<feature type="region of interest" description="Disordered" evidence="2">
    <location>
        <begin position="383"/>
        <end position="427"/>
    </location>
</feature>
<keyword evidence="1" id="KW-0863">Zinc-finger</keyword>
<dbReference type="Pfam" id="PF25479">
    <property type="entry name" value="Vts1"/>
    <property type="match status" value="1"/>
</dbReference>
<feature type="region of interest" description="Disordered" evidence="2">
    <location>
        <begin position="256"/>
        <end position="276"/>
    </location>
</feature>
<feature type="compositionally biased region" description="Low complexity" evidence="2">
    <location>
        <begin position="387"/>
        <end position="409"/>
    </location>
</feature>
<dbReference type="GO" id="GO:0003676">
    <property type="term" value="F:nucleic acid binding"/>
    <property type="evidence" value="ECO:0007669"/>
    <property type="project" value="InterPro"/>
</dbReference>
<protein>
    <recommendedName>
        <fullName evidence="3">CCHC-type domain-containing protein</fullName>
    </recommendedName>
</protein>
<dbReference type="InterPro" id="IPR058599">
    <property type="entry name" value="PHAT_Smg/ZCCHC2-like"/>
</dbReference>
<accession>A0A8K0CZP6</accession>
<dbReference type="InterPro" id="IPR001878">
    <property type="entry name" value="Znf_CCHC"/>
</dbReference>